<reference evidence="1" key="1">
    <citation type="submission" date="2020-04" db="EMBL/GenBank/DDBJ databases">
        <authorList>
            <person name="Zhang T."/>
        </authorList>
    </citation>
    <scope>NUCLEOTIDE SEQUENCE</scope>
    <source>
        <strain evidence="1">HKST-UBA10</strain>
    </source>
</reference>
<name>A0A955RIJ9_9BACT</name>
<accession>A0A955RIJ9</accession>
<dbReference type="AlphaFoldDB" id="A0A955RIJ9"/>
<organism evidence="1 2">
    <name type="scientific">Candidatus Dojkabacteria bacterium</name>
    <dbReference type="NCBI Taxonomy" id="2099670"/>
    <lineage>
        <taxon>Bacteria</taxon>
        <taxon>Candidatus Dojkabacteria</taxon>
    </lineage>
</organism>
<protein>
    <submittedName>
        <fullName evidence="1">Uncharacterized protein</fullName>
    </submittedName>
</protein>
<comment type="caution">
    <text evidence="1">The sequence shown here is derived from an EMBL/GenBank/DDBJ whole genome shotgun (WGS) entry which is preliminary data.</text>
</comment>
<evidence type="ECO:0000313" key="1">
    <source>
        <dbReference type="EMBL" id="MCA9382454.1"/>
    </source>
</evidence>
<sequence length="242" mass="26552">MDEAGKTVDRVAMYEGLVERAMRVKTATDDIGRGKFVLRDSNVRGFNKQAAIARLARGVDLGSKPDWSDFGQTLVTRNIPPASILSLFTTELGVAVDLNADSGKLIGWVSEVIVEAYDQLATYDQTRKVEWVSASVGDLLDQIKQIEAKLPKDSGEYRLGIYFTAGAKEEGPVIHCVQMPRYLKDENRIPMFVQDVFGVTPPHAIGKNTEAGPTLTDNVFGALLKSLAGRRISLKNNINKIV</sequence>
<dbReference type="Proteomes" id="UP000782843">
    <property type="component" value="Unassembled WGS sequence"/>
</dbReference>
<proteinExistence type="predicted"/>
<reference evidence="1" key="2">
    <citation type="journal article" date="2021" name="Microbiome">
        <title>Successional dynamics and alternative stable states in a saline activated sludge microbial community over 9 years.</title>
        <authorList>
            <person name="Wang Y."/>
            <person name="Ye J."/>
            <person name="Ju F."/>
            <person name="Liu L."/>
            <person name="Boyd J.A."/>
            <person name="Deng Y."/>
            <person name="Parks D.H."/>
            <person name="Jiang X."/>
            <person name="Yin X."/>
            <person name="Woodcroft B.J."/>
            <person name="Tyson G.W."/>
            <person name="Hugenholtz P."/>
            <person name="Polz M.F."/>
            <person name="Zhang T."/>
        </authorList>
    </citation>
    <scope>NUCLEOTIDE SEQUENCE</scope>
    <source>
        <strain evidence="1">HKST-UBA10</strain>
    </source>
</reference>
<gene>
    <name evidence="1" type="ORF">KC660_03550</name>
</gene>
<evidence type="ECO:0000313" key="2">
    <source>
        <dbReference type="Proteomes" id="UP000782843"/>
    </source>
</evidence>
<dbReference type="EMBL" id="JAGQLG010000138">
    <property type="protein sequence ID" value="MCA9382454.1"/>
    <property type="molecule type" value="Genomic_DNA"/>
</dbReference>